<name>A0A4V6NBE9_9ACTN</name>
<dbReference type="AlphaFoldDB" id="A0A4V6NBE9"/>
<proteinExistence type="predicted"/>
<gene>
    <name evidence="1" type="ORF">EPD65_05230</name>
</gene>
<dbReference type="OrthoDB" id="3773711at2"/>
<comment type="caution">
    <text evidence="1">The sequence shown here is derived from an EMBL/GenBank/DDBJ whole genome shotgun (WGS) entry which is preliminary data.</text>
</comment>
<dbReference type="EMBL" id="SJZJ01000006">
    <property type="protein sequence ID" value="TCJ29992.1"/>
    <property type="molecule type" value="Genomic_DNA"/>
</dbReference>
<organism evidence="1 2">
    <name type="scientific">Nocardioides jejuensis</name>
    <dbReference type="NCBI Taxonomy" id="2502782"/>
    <lineage>
        <taxon>Bacteria</taxon>
        <taxon>Bacillati</taxon>
        <taxon>Actinomycetota</taxon>
        <taxon>Actinomycetes</taxon>
        <taxon>Propionibacteriales</taxon>
        <taxon>Nocardioidaceae</taxon>
        <taxon>Nocardioides</taxon>
    </lineage>
</organism>
<accession>A0A4V6NBE9</accession>
<dbReference type="Proteomes" id="UP000295453">
    <property type="component" value="Unassembled WGS sequence"/>
</dbReference>
<protein>
    <submittedName>
        <fullName evidence="1">Uncharacterized protein</fullName>
    </submittedName>
</protein>
<sequence>MNWEAFHRRGDVLHAVIKEADARRDGELPMYVTGVEQTFSDELDLIGALSLRWHTRLAGHIERIAKDQPLDLEAATIEAWRDAADENPGIRLVLDKAFADADEETVAVLARILDKERELLALNAGLISAYQLEEHGSRVGGIVEAKAREGFVIGANAPQAEAAPSLLARLRAGSRSRTAAIA</sequence>
<reference evidence="1 2" key="1">
    <citation type="submission" date="2019-03" db="EMBL/GenBank/DDBJ databases">
        <authorList>
            <person name="Kim M.K.M."/>
        </authorList>
    </citation>
    <scope>NUCLEOTIDE SEQUENCE [LARGE SCALE GENOMIC DNA]</scope>
    <source>
        <strain evidence="1 2">18JY15-6</strain>
    </source>
</reference>
<evidence type="ECO:0000313" key="1">
    <source>
        <dbReference type="EMBL" id="TCJ29992.1"/>
    </source>
</evidence>
<keyword evidence="2" id="KW-1185">Reference proteome</keyword>
<evidence type="ECO:0000313" key="2">
    <source>
        <dbReference type="Proteomes" id="UP000295453"/>
    </source>
</evidence>
<dbReference type="RefSeq" id="WP_131582116.1">
    <property type="nucleotide sequence ID" value="NZ_SJZJ01000006.1"/>
</dbReference>